<feature type="region of interest" description="Disordered" evidence="1">
    <location>
        <begin position="1"/>
        <end position="45"/>
    </location>
</feature>
<organism evidence="2 3">
    <name type="scientific">Actinomyces capricornis</name>
    <dbReference type="NCBI Taxonomy" id="2755559"/>
    <lineage>
        <taxon>Bacteria</taxon>
        <taxon>Bacillati</taxon>
        <taxon>Actinomycetota</taxon>
        <taxon>Actinomycetes</taxon>
        <taxon>Actinomycetales</taxon>
        <taxon>Actinomycetaceae</taxon>
        <taxon>Actinomyces</taxon>
    </lineage>
</organism>
<dbReference type="EMBL" id="AP025017">
    <property type="protein sequence ID" value="BDA65397.1"/>
    <property type="molecule type" value="Genomic_DNA"/>
</dbReference>
<gene>
    <name evidence="2" type="ORF">MANAM107_22310</name>
</gene>
<name>A0ABN6K9U9_9ACTO</name>
<sequence>MEADFGMGAFSGLGPAKQTTDTPDRAGAGDGPAAGSGASSGTMLA</sequence>
<proteinExistence type="predicted"/>
<keyword evidence="3" id="KW-1185">Reference proteome</keyword>
<feature type="compositionally biased region" description="Low complexity" evidence="1">
    <location>
        <begin position="35"/>
        <end position="45"/>
    </location>
</feature>
<reference evidence="2 3" key="1">
    <citation type="submission" date="2021-08" db="EMBL/GenBank/DDBJ databases">
        <title>Whole genome sequence of novel Actinomyces species strain MAS-1.</title>
        <authorList>
            <person name="Saito M."/>
            <person name="Kuwahara N."/>
            <person name="Takizawa T."/>
            <person name="Gotouda H."/>
            <person name="Ochiai T."/>
        </authorList>
    </citation>
    <scope>NUCLEOTIDE SEQUENCE [LARGE SCALE GENOMIC DNA]</scope>
    <source>
        <strain evidence="2 3">MAS-1</strain>
    </source>
</reference>
<accession>A0ABN6K9U9</accession>
<dbReference type="Proteomes" id="UP000824496">
    <property type="component" value="Chromosome"/>
</dbReference>
<evidence type="ECO:0000313" key="3">
    <source>
        <dbReference type="Proteomes" id="UP000824496"/>
    </source>
</evidence>
<evidence type="ECO:0000256" key="1">
    <source>
        <dbReference type="SAM" id="MobiDB-lite"/>
    </source>
</evidence>
<evidence type="ECO:0000313" key="2">
    <source>
        <dbReference type="EMBL" id="BDA65397.1"/>
    </source>
</evidence>
<protein>
    <submittedName>
        <fullName evidence="2">Uncharacterized protein</fullName>
    </submittedName>
</protein>